<feature type="domain" description="CobW/HypB/UreG nucleotide-binding" evidence="2">
    <location>
        <begin position="5"/>
        <end position="172"/>
    </location>
</feature>
<dbReference type="GO" id="GO:0016787">
    <property type="term" value="F:hydrolase activity"/>
    <property type="evidence" value="ECO:0007669"/>
    <property type="project" value="UniProtKB-KW"/>
</dbReference>
<feature type="region of interest" description="Disordered" evidence="1">
    <location>
        <begin position="317"/>
        <end position="343"/>
    </location>
</feature>
<keyword evidence="4" id="KW-1185">Reference proteome</keyword>
<dbReference type="PANTHER" id="PTHR13748:SF62">
    <property type="entry name" value="COBW DOMAIN-CONTAINING PROTEIN"/>
    <property type="match status" value="1"/>
</dbReference>
<dbReference type="SUPFAM" id="SSF52540">
    <property type="entry name" value="P-loop containing nucleoside triphosphate hydrolases"/>
    <property type="match status" value="1"/>
</dbReference>
<dbReference type="CDD" id="cd03112">
    <property type="entry name" value="CobW-like"/>
    <property type="match status" value="1"/>
</dbReference>
<dbReference type="EMBL" id="FWEW01000322">
    <property type="protein sequence ID" value="SLM34515.1"/>
    <property type="molecule type" value="Genomic_DNA"/>
</dbReference>
<dbReference type="GO" id="GO:0005737">
    <property type="term" value="C:cytoplasm"/>
    <property type="evidence" value="ECO:0007669"/>
    <property type="project" value="TreeGrafter"/>
</dbReference>
<reference evidence="4" key="1">
    <citation type="submission" date="2017-03" db="EMBL/GenBank/DDBJ databases">
        <authorList>
            <person name="Sharma R."/>
            <person name="Thines M."/>
        </authorList>
    </citation>
    <scope>NUCLEOTIDE SEQUENCE [LARGE SCALE GENOMIC DNA]</scope>
</reference>
<dbReference type="PANTHER" id="PTHR13748">
    <property type="entry name" value="COBW-RELATED"/>
    <property type="match status" value="1"/>
</dbReference>
<proteinExistence type="predicted"/>
<evidence type="ECO:0000313" key="4">
    <source>
        <dbReference type="Proteomes" id="UP000192927"/>
    </source>
</evidence>
<organism evidence="3 4">
    <name type="scientific">Lasallia pustulata</name>
    <dbReference type="NCBI Taxonomy" id="136370"/>
    <lineage>
        <taxon>Eukaryota</taxon>
        <taxon>Fungi</taxon>
        <taxon>Dikarya</taxon>
        <taxon>Ascomycota</taxon>
        <taxon>Pezizomycotina</taxon>
        <taxon>Lecanoromycetes</taxon>
        <taxon>OSLEUM clade</taxon>
        <taxon>Umbilicariomycetidae</taxon>
        <taxon>Umbilicariales</taxon>
        <taxon>Umbilicariaceae</taxon>
        <taxon>Lasallia</taxon>
    </lineage>
</organism>
<evidence type="ECO:0000259" key="2">
    <source>
        <dbReference type="Pfam" id="PF02492"/>
    </source>
</evidence>
<evidence type="ECO:0000256" key="1">
    <source>
        <dbReference type="SAM" id="MobiDB-lite"/>
    </source>
</evidence>
<accession>A0A1W5CUW4</accession>
<dbReference type="InterPro" id="IPR003495">
    <property type="entry name" value="CobW/HypB/UreG_nucleotide-bd"/>
</dbReference>
<sequence>MPAIPVTIITGFLGSGKTTLILNLIPQLPKGYKLALLKNEFGDLAIDSQLASSSAISGVQELLNGCICCNLVGQLEDALDTLRKDVAPDRIIIETSGSAFPATLAMEVNRIGRETRSYVLDGVIVVIDVENWQGYEDTSYTAKLQARYTDLIVFNKWEDVSDRRYEDCLDRMGDLELQVANVKSNRGRVELGVLLGLDSTLAKDFGSAEINTTLKSEHAHGHSVDHQNEVEVFAVTLTPSGGTQQGIDLEMLETLLLSAPKDEVYRIKAIISASQPPCSSDGKPAESGDHHGGKIAKYILNWAFGRWTFTSVSSISQGAGATSSSESPTASPNGSEFASAPEPALRMTIITARHDGEKWKKRILAGDLLEPETHDPSRTLQIERVS</sequence>
<protein>
    <submittedName>
        <fullName evidence="3">p-loop containing nucleoside triphosphate hydrolase</fullName>
    </submittedName>
</protein>
<dbReference type="InterPro" id="IPR027417">
    <property type="entry name" value="P-loop_NTPase"/>
</dbReference>
<name>A0A1W5CUW4_9LECA</name>
<dbReference type="Pfam" id="PF02492">
    <property type="entry name" value="cobW"/>
    <property type="match status" value="1"/>
</dbReference>
<dbReference type="Gene3D" id="3.40.50.300">
    <property type="entry name" value="P-loop containing nucleotide triphosphate hydrolases"/>
    <property type="match status" value="1"/>
</dbReference>
<dbReference type="AlphaFoldDB" id="A0A1W5CUW4"/>
<dbReference type="Proteomes" id="UP000192927">
    <property type="component" value="Unassembled WGS sequence"/>
</dbReference>
<evidence type="ECO:0000313" key="3">
    <source>
        <dbReference type="EMBL" id="SLM34515.1"/>
    </source>
</evidence>
<dbReference type="InterPro" id="IPR051316">
    <property type="entry name" value="Zinc-reg_GTPase_activator"/>
</dbReference>
<keyword evidence="3" id="KW-0378">Hydrolase</keyword>
<feature type="compositionally biased region" description="Low complexity" evidence="1">
    <location>
        <begin position="318"/>
        <end position="335"/>
    </location>
</feature>